<dbReference type="SUPFAM" id="SSF56784">
    <property type="entry name" value="HAD-like"/>
    <property type="match status" value="1"/>
</dbReference>
<evidence type="ECO:0000313" key="1">
    <source>
        <dbReference type="EMBL" id="QHU02733.1"/>
    </source>
</evidence>
<dbReference type="AlphaFoldDB" id="A0A6C0JBM6"/>
<organism evidence="1">
    <name type="scientific">viral metagenome</name>
    <dbReference type="NCBI Taxonomy" id="1070528"/>
    <lineage>
        <taxon>unclassified sequences</taxon>
        <taxon>metagenomes</taxon>
        <taxon>organismal metagenomes</taxon>
    </lineage>
</organism>
<sequence length="257" mass="30204">MVVNKPMIQNNTQRRCKNVIIFDIDETLGYFSQFSLVWKLINTLVCDKNKGLPTTQHFINILDIFPELIRPHMIDILKMCVLNQDEFSLEIMIYTNTQGGPEWSQLVANYFENAVDGLHFSRIINAFEINGVRVEPTRTTNDKTYKDLLRTVKFPKGTKVCVVDDVYFDDLANEHVFYINVKPFTFSFSPIVMSKRVTKHYPYINQHILRKKIEQLYSYNNITHYPKSKGAKEIDIIVSKRVISYLKEFFVEFCNVY</sequence>
<protein>
    <recommendedName>
        <fullName evidence="2">FCP1 homology domain-containing protein</fullName>
    </recommendedName>
</protein>
<accession>A0A6C0JBM6</accession>
<proteinExistence type="predicted"/>
<dbReference type="InterPro" id="IPR023214">
    <property type="entry name" value="HAD_sf"/>
</dbReference>
<dbReference type="Gene3D" id="3.40.50.1000">
    <property type="entry name" value="HAD superfamily/HAD-like"/>
    <property type="match status" value="1"/>
</dbReference>
<reference evidence="1" key="1">
    <citation type="journal article" date="2020" name="Nature">
        <title>Giant virus diversity and host interactions through global metagenomics.</title>
        <authorList>
            <person name="Schulz F."/>
            <person name="Roux S."/>
            <person name="Paez-Espino D."/>
            <person name="Jungbluth S."/>
            <person name="Walsh D.A."/>
            <person name="Denef V.J."/>
            <person name="McMahon K.D."/>
            <person name="Konstantinidis K.T."/>
            <person name="Eloe-Fadrosh E.A."/>
            <person name="Kyrpides N.C."/>
            <person name="Woyke T."/>
        </authorList>
    </citation>
    <scope>NUCLEOTIDE SEQUENCE</scope>
    <source>
        <strain evidence="1">GVMAG-M-3300025880-76</strain>
    </source>
</reference>
<name>A0A6C0JBM6_9ZZZZ</name>
<dbReference type="EMBL" id="MN740362">
    <property type="protein sequence ID" value="QHU02733.1"/>
    <property type="molecule type" value="Genomic_DNA"/>
</dbReference>
<dbReference type="InterPro" id="IPR036412">
    <property type="entry name" value="HAD-like_sf"/>
</dbReference>
<evidence type="ECO:0008006" key="2">
    <source>
        <dbReference type="Google" id="ProtNLM"/>
    </source>
</evidence>